<feature type="domain" description="Saccharopine dehydrogenase NADP binding" evidence="1">
    <location>
        <begin position="8"/>
        <end position="108"/>
    </location>
</feature>
<organism evidence="2 3">
    <name type="scientific">Fodinibius halophilus</name>
    <dbReference type="NCBI Taxonomy" id="1736908"/>
    <lineage>
        <taxon>Bacteria</taxon>
        <taxon>Pseudomonadati</taxon>
        <taxon>Balneolota</taxon>
        <taxon>Balneolia</taxon>
        <taxon>Balneolales</taxon>
        <taxon>Balneolaceae</taxon>
        <taxon>Fodinibius</taxon>
    </lineage>
</organism>
<evidence type="ECO:0000313" key="3">
    <source>
        <dbReference type="Proteomes" id="UP000479132"/>
    </source>
</evidence>
<dbReference type="InterPro" id="IPR005097">
    <property type="entry name" value="Sacchrp_dh_NADP-bd"/>
</dbReference>
<dbReference type="Pfam" id="PF03435">
    <property type="entry name" value="Sacchrp_dh_NADP"/>
    <property type="match status" value="1"/>
</dbReference>
<sequence length="369" mass="41202">MIKPQEVLLMGGYGRAGTEIARLLVEYSEYFITITGRNKQKAEITAITLNNRASAERCKGIALDITDSKALEKVLPEYDLLINCVPLPTNDKQVIRIICEAGVHYVDLIPGKSKRAQFEKYKSVIIQNNSICVLEAGWEPGLPAFLAQLGVQKLNDKAKNIEVHAVYREKEMPYTSIADIMEHADLTASFLEEGQWVRKSIIHNQNMQFPEPFGNVTGYPAELAELKSTAVDLGLRSLTFYHGGYNPICDLILFIWTALGLRNNEYLKSAGVNLFRWANNWFTKPPFGGIIKVKLKGNSKSLQITASTEDLYRATAIPVVAAVKQILDKTINDVGVHFMGSAAKPEEFEEEITRMGISIDIQQNNHVIT</sequence>
<protein>
    <submittedName>
        <fullName evidence="2">KR domain-containing protein</fullName>
    </submittedName>
</protein>
<proteinExistence type="predicted"/>
<dbReference type="Gene3D" id="3.40.50.720">
    <property type="entry name" value="NAD(P)-binding Rossmann-like Domain"/>
    <property type="match status" value="1"/>
</dbReference>
<dbReference type="AlphaFoldDB" id="A0A6M1SWN5"/>
<dbReference type="PANTHER" id="PTHR43796:SF2">
    <property type="entry name" value="CARBOXYNORSPERMIDINE SYNTHASE"/>
    <property type="match status" value="1"/>
</dbReference>
<comment type="caution">
    <text evidence="2">The sequence shown here is derived from an EMBL/GenBank/DDBJ whole genome shotgun (WGS) entry which is preliminary data.</text>
</comment>
<dbReference type="Gene3D" id="3.30.360.10">
    <property type="entry name" value="Dihydrodipicolinate Reductase, domain 2"/>
    <property type="match status" value="1"/>
</dbReference>
<dbReference type="InterPro" id="IPR036291">
    <property type="entry name" value="NAD(P)-bd_dom_sf"/>
</dbReference>
<evidence type="ECO:0000313" key="2">
    <source>
        <dbReference type="EMBL" id="NGP87966.1"/>
    </source>
</evidence>
<dbReference type="SUPFAM" id="SSF51735">
    <property type="entry name" value="NAD(P)-binding Rossmann-fold domains"/>
    <property type="match status" value="1"/>
</dbReference>
<dbReference type="PANTHER" id="PTHR43796">
    <property type="entry name" value="CARBOXYNORSPERMIDINE SYNTHASE"/>
    <property type="match status" value="1"/>
</dbReference>
<accession>A0A6M1SWN5</accession>
<reference evidence="2 3" key="1">
    <citation type="submission" date="2020-02" db="EMBL/GenBank/DDBJ databases">
        <title>Aliifodinibius halophilus 2W32, complete genome.</title>
        <authorList>
            <person name="Li Y."/>
            <person name="Wu S."/>
        </authorList>
    </citation>
    <scope>NUCLEOTIDE SEQUENCE [LARGE SCALE GENOMIC DNA]</scope>
    <source>
        <strain evidence="2 3">2W32</strain>
    </source>
</reference>
<dbReference type="Proteomes" id="UP000479132">
    <property type="component" value="Unassembled WGS sequence"/>
</dbReference>
<evidence type="ECO:0000259" key="1">
    <source>
        <dbReference type="Pfam" id="PF03435"/>
    </source>
</evidence>
<dbReference type="EMBL" id="JAALLS010000006">
    <property type="protein sequence ID" value="NGP87966.1"/>
    <property type="molecule type" value="Genomic_DNA"/>
</dbReference>
<gene>
    <name evidence="2" type="ORF">G3569_06345</name>
</gene>
<name>A0A6M1SWN5_9BACT</name>
<keyword evidence="3" id="KW-1185">Reference proteome</keyword>
<dbReference type="RefSeq" id="WP_165267216.1">
    <property type="nucleotide sequence ID" value="NZ_JAALLS010000006.1"/>
</dbReference>